<name>A8EXV4_RICCK</name>
<accession>A8EXV4</accession>
<organism evidence="1 2">
    <name type="scientific">Rickettsia canadensis (strain McKiel)</name>
    <dbReference type="NCBI Taxonomy" id="293613"/>
    <lineage>
        <taxon>Bacteria</taxon>
        <taxon>Pseudomonadati</taxon>
        <taxon>Pseudomonadota</taxon>
        <taxon>Alphaproteobacteria</taxon>
        <taxon>Rickettsiales</taxon>
        <taxon>Rickettsiaceae</taxon>
        <taxon>Rickettsieae</taxon>
        <taxon>Rickettsia</taxon>
        <taxon>belli group</taxon>
    </lineage>
</organism>
<protein>
    <submittedName>
        <fullName evidence="1">Uncharacterized protein</fullName>
    </submittedName>
</protein>
<dbReference type="AlphaFoldDB" id="A8EXV4"/>
<dbReference type="Proteomes" id="UP000007056">
    <property type="component" value="Chromosome"/>
</dbReference>
<dbReference type="EMBL" id="CP000409">
    <property type="protein sequence ID" value="ABV73187.1"/>
    <property type="molecule type" value="Genomic_DNA"/>
</dbReference>
<sequence length="54" mass="6251">MVNISNGFEIDENILFRKDNKLLFITTQNSLITRGDEIKAEIIFYKKAGSFLKL</sequence>
<evidence type="ECO:0000313" key="1">
    <source>
        <dbReference type="EMBL" id="ABV73187.1"/>
    </source>
</evidence>
<proteinExistence type="predicted"/>
<gene>
    <name evidence="1" type="ordered locus">A1E_01210</name>
</gene>
<dbReference type="KEGG" id="rcm:A1E_01210"/>
<evidence type="ECO:0000313" key="2">
    <source>
        <dbReference type="Proteomes" id="UP000007056"/>
    </source>
</evidence>
<reference evidence="2" key="1">
    <citation type="submission" date="2007-09" db="EMBL/GenBank/DDBJ databases">
        <title>Complete genome sequence of Rickettsia canadensis.</title>
        <authorList>
            <person name="Madan A."/>
            <person name="Fahey J."/>
            <person name="Helton E."/>
            <person name="Ketteman M."/>
            <person name="Madan A."/>
            <person name="Rodrigues S."/>
            <person name="Sanchez A."/>
            <person name="Whiting M."/>
            <person name="Dasch G."/>
            <person name="Eremeeva M."/>
        </authorList>
    </citation>
    <scope>NUCLEOTIDE SEQUENCE [LARGE SCALE GENOMIC DNA]</scope>
    <source>
        <strain evidence="2">McKiel</strain>
    </source>
</reference>
<dbReference type="HOGENOM" id="CLU_3047500_0_0_5"/>